<feature type="domain" description="ShKT" evidence="3">
    <location>
        <begin position="60"/>
        <end position="95"/>
    </location>
</feature>
<protein>
    <submittedName>
        <fullName evidence="4">Zinc metalloproteinase nas 13</fullName>
    </submittedName>
</protein>
<comment type="caution">
    <text evidence="1">Lacks conserved residue(s) required for the propagation of feature annotation.</text>
</comment>
<reference evidence="4" key="2">
    <citation type="submission" date="2014-03" db="EMBL/GenBank/DDBJ databases">
        <title>The whipworm genome and dual-species transcriptomics of an intimate host-pathogen interaction.</title>
        <authorList>
            <person name="Foth B.J."/>
            <person name="Tsai I.J."/>
            <person name="Reid A.J."/>
            <person name="Bancroft A.J."/>
            <person name="Nichol S."/>
            <person name="Tracey A."/>
            <person name="Holroyd N."/>
            <person name="Cotton J.A."/>
            <person name="Stanley E.J."/>
            <person name="Zarowiecki M."/>
            <person name="Liu J.Z."/>
            <person name="Huckvale T."/>
            <person name="Cooper P.J."/>
            <person name="Grencis R.K."/>
            <person name="Berriman M."/>
        </authorList>
    </citation>
    <scope>NUCLEOTIDE SEQUENCE [LARGE SCALE GENOMIC DNA]</scope>
</reference>
<gene>
    <name evidence="4" type="ORF">TTRE_0000114601</name>
</gene>
<dbReference type="STRING" id="36087.A0A077YYS1"/>
<dbReference type="EMBL" id="HG805833">
    <property type="protein sequence ID" value="CDW52884.1"/>
    <property type="molecule type" value="Genomic_DNA"/>
</dbReference>
<organism evidence="4 5">
    <name type="scientific">Trichuris trichiura</name>
    <name type="common">Whipworm</name>
    <name type="synonym">Trichocephalus trichiurus</name>
    <dbReference type="NCBI Taxonomy" id="36087"/>
    <lineage>
        <taxon>Eukaryota</taxon>
        <taxon>Metazoa</taxon>
        <taxon>Ecdysozoa</taxon>
        <taxon>Nematoda</taxon>
        <taxon>Enoplea</taxon>
        <taxon>Dorylaimia</taxon>
        <taxon>Trichinellida</taxon>
        <taxon>Trichuridae</taxon>
        <taxon>Trichuris</taxon>
    </lineage>
</organism>
<dbReference type="Pfam" id="PF01549">
    <property type="entry name" value="ShK"/>
    <property type="match status" value="2"/>
</dbReference>
<proteinExistence type="predicted"/>
<evidence type="ECO:0000256" key="1">
    <source>
        <dbReference type="PROSITE-ProRule" id="PRU01005"/>
    </source>
</evidence>
<accession>A0A077YYS1</accession>
<dbReference type="Proteomes" id="UP000030665">
    <property type="component" value="Unassembled WGS sequence"/>
</dbReference>
<sequence length="168" mass="19789">MTGDSTYSVFLLTIIIMCFYRPIGTSMTVNPPLARSLQLKNTLCSHRRIARAIQEQQDECVNEHILCNFWSKQGQCFTKKQFMDEHCRASCDPACYCIDRSLWKEPLNCVNHVVYCEYWARQGACSLYRDYMLWKCQKSCDSRCRPQFKFTVEKPKKVKKLKSSNYPH</sequence>
<keyword evidence="2" id="KW-1133">Transmembrane helix</keyword>
<dbReference type="OrthoDB" id="5920234at2759"/>
<reference evidence="4" key="1">
    <citation type="submission" date="2014-01" db="EMBL/GenBank/DDBJ databases">
        <authorList>
            <person name="Aslett M."/>
        </authorList>
    </citation>
    <scope>NUCLEOTIDE SEQUENCE</scope>
</reference>
<keyword evidence="2" id="KW-0812">Transmembrane</keyword>
<keyword evidence="5" id="KW-1185">Reference proteome</keyword>
<evidence type="ECO:0000256" key="2">
    <source>
        <dbReference type="SAM" id="Phobius"/>
    </source>
</evidence>
<keyword evidence="2" id="KW-0472">Membrane</keyword>
<feature type="domain" description="ShKT" evidence="3">
    <location>
        <begin position="109"/>
        <end position="144"/>
    </location>
</feature>
<dbReference type="InterPro" id="IPR003582">
    <property type="entry name" value="ShKT_dom"/>
</dbReference>
<evidence type="ECO:0000259" key="3">
    <source>
        <dbReference type="PROSITE" id="PS51670"/>
    </source>
</evidence>
<name>A0A077YYS1_TRITR</name>
<evidence type="ECO:0000313" key="5">
    <source>
        <dbReference type="Proteomes" id="UP000030665"/>
    </source>
</evidence>
<evidence type="ECO:0000313" key="4">
    <source>
        <dbReference type="EMBL" id="CDW52884.1"/>
    </source>
</evidence>
<dbReference type="SMART" id="SM00254">
    <property type="entry name" value="ShKT"/>
    <property type="match status" value="2"/>
</dbReference>
<dbReference type="AlphaFoldDB" id="A0A077YYS1"/>
<feature type="transmembrane region" description="Helical" evidence="2">
    <location>
        <begin position="6"/>
        <end position="23"/>
    </location>
</feature>
<dbReference type="PROSITE" id="PS51670">
    <property type="entry name" value="SHKT"/>
    <property type="match status" value="2"/>
</dbReference>